<keyword evidence="6" id="KW-0256">Endoplasmic reticulum</keyword>
<feature type="domain" description="Vitamin K epoxide reductase" evidence="13">
    <location>
        <begin position="3"/>
        <end position="152"/>
    </location>
</feature>
<evidence type="ECO:0000256" key="1">
    <source>
        <dbReference type="ARBA" id="ARBA00004477"/>
    </source>
</evidence>
<dbReference type="GO" id="GO:0005789">
    <property type="term" value="C:endoplasmic reticulum membrane"/>
    <property type="evidence" value="ECO:0007669"/>
    <property type="project" value="UniProtKB-SubCell"/>
</dbReference>
<keyword evidence="9 12" id="KW-0472">Membrane</keyword>
<dbReference type="CDD" id="cd12917">
    <property type="entry name" value="VKOR_euk"/>
    <property type="match status" value="1"/>
</dbReference>
<sequence>MVAAIIYLKLRICCFVGLCVSIYATYVEVKAENNNNYKALCDLSPKVSCTAVFNTPYGKSFGLLSYLFKDIPNRWNPPNGLLGIIYYLGFIYSTFFQHHSVFILQIFLCVCSNLLSIYLAYLLYYVLKNFCVICISIYVINFLCLCEMIKIYKKVRLVELNKKIK</sequence>
<dbReference type="PANTHER" id="PTHR14519:SF8">
    <property type="entry name" value="VITAMIN K EPOXIDE REDUCTASE COMPLEX SUBUNIT 1"/>
    <property type="match status" value="1"/>
</dbReference>
<dbReference type="VEuPathDB" id="VectorBase:GBRI035188"/>
<comment type="subcellular location">
    <subcellularLocation>
        <location evidence="1">Endoplasmic reticulum membrane</location>
        <topology evidence="1">Multi-pass membrane protein</topology>
    </subcellularLocation>
</comment>
<dbReference type="EC" id="1.17.4.4" evidence="3"/>
<accession>A0A1A9WWP4</accession>
<evidence type="ECO:0000256" key="12">
    <source>
        <dbReference type="SAM" id="Phobius"/>
    </source>
</evidence>
<evidence type="ECO:0000256" key="3">
    <source>
        <dbReference type="ARBA" id="ARBA00012278"/>
    </source>
</evidence>
<keyword evidence="4 12" id="KW-0812">Transmembrane</keyword>
<dbReference type="InterPro" id="IPR042406">
    <property type="entry name" value="VKORC1/VKORC1L1"/>
</dbReference>
<reference evidence="14" key="2">
    <citation type="submission" date="2020-05" db="UniProtKB">
        <authorList>
            <consortium name="EnsemblMetazoa"/>
        </authorList>
    </citation>
    <scope>IDENTIFICATION</scope>
    <source>
        <strain evidence="14">IAEA</strain>
    </source>
</reference>
<evidence type="ECO:0000259" key="13">
    <source>
        <dbReference type="SMART" id="SM00756"/>
    </source>
</evidence>
<evidence type="ECO:0000256" key="5">
    <source>
        <dbReference type="ARBA" id="ARBA00022719"/>
    </source>
</evidence>
<evidence type="ECO:0000256" key="11">
    <source>
        <dbReference type="ARBA" id="ARBA00023284"/>
    </source>
</evidence>
<keyword evidence="15" id="KW-1185">Reference proteome</keyword>
<evidence type="ECO:0000256" key="6">
    <source>
        <dbReference type="ARBA" id="ARBA00022824"/>
    </source>
</evidence>
<name>A0A1A9WWP4_9MUSC</name>
<comment type="similarity">
    <text evidence="2">Belongs to the VKOR family.</text>
</comment>
<feature type="transmembrane region" description="Helical" evidence="12">
    <location>
        <begin position="102"/>
        <end position="121"/>
    </location>
</feature>
<keyword evidence="11" id="KW-0676">Redox-active center</keyword>
<feature type="transmembrane region" description="Helical" evidence="12">
    <location>
        <begin position="7"/>
        <end position="26"/>
    </location>
</feature>
<reference evidence="15" key="1">
    <citation type="submission" date="2014-03" db="EMBL/GenBank/DDBJ databases">
        <authorList>
            <person name="Aksoy S."/>
            <person name="Warren W."/>
            <person name="Wilson R.K."/>
        </authorList>
    </citation>
    <scope>NUCLEOTIDE SEQUENCE [LARGE SCALE GENOMIC DNA]</scope>
    <source>
        <strain evidence="15">IAEA</strain>
    </source>
</reference>
<evidence type="ECO:0000313" key="15">
    <source>
        <dbReference type="Proteomes" id="UP000091820"/>
    </source>
</evidence>
<dbReference type="PANTHER" id="PTHR14519">
    <property type="entry name" value="VITAMIN K EPOXIDE REDUCTASE COMPLEX, SUBUNIT 1"/>
    <property type="match status" value="1"/>
</dbReference>
<evidence type="ECO:0000256" key="7">
    <source>
        <dbReference type="ARBA" id="ARBA00022989"/>
    </source>
</evidence>
<evidence type="ECO:0000256" key="4">
    <source>
        <dbReference type="ARBA" id="ARBA00022692"/>
    </source>
</evidence>
<dbReference type="GO" id="GO:0048038">
    <property type="term" value="F:quinone binding"/>
    <property type="evidence" value="ECO:0007669"/>
    <property type="project" value="UniProtKB-KW"/>
</dbReference>
<evidence type="ECO:0000256" key="9">
    <source>
        <dbReference type="ARBA" id="ARBA00023136"/>
    </source>
</evidence>
<dbReference type="InterPro" id="IPR012932">
    <property type="entry name" value="VKOR"/>
</dbReference>
<dbReference type="Gene3D" id="1.20.1440.130">
    <property type="entry name" value="VKOR domain"/>
    <property type="match status" value="1"/>
</dbReference>
<dbReference type="SMART" id="SM00756">
    <property type="entry name" value="VKc"/>
    <property type="match status" value="1"/>
</dbReference>
<organism evidence="14 15">
    <name type="scientific">Glossina brevipalpis</name>
    <dbReference type="NCBI Taxonomy" id="37001"/>
    <lineage>
        <taxon>Eukaryota</taxon>
        <taxon>Metazoa</taxon>
        <taxon>Ecdysozoa</taxon>
        <taxon>Arthropoda</taxon>
        <taxon>Hexapoda</taxon>
        <taxon>Insecta</taxon>
        <taxon>Pterygota</taxon>
        <taxon>Neoptera</taxon>
        <taxon>Endopterygota</taxon>
        <taxon>Diptera</taxon>
        <taxon>Brachycera</taxon>
        <taxon>Muscomorpha</taxon>
        <taxon>Hippoboscoidea</taxon>
        <taxon>Glossinidae</taxon>
        <taxon>Glossina</taxon>
    </lineage>
</organism>
<keyword evidence="7 12" id="KW-1133">Transmembrane helix</keyword>
<dbReference type="GO" id="GO:0042373">
    <property type="term" value="P:vitamin K metabolic process"/>
    <property type="evidence" value="ECO:0007669"/>
    <property type="project" value="InterPro"/>
</dbReference>
<dbReference type="GO" id="GO:0047057">
    <property type="term" value="F:vitamin-K-epoxide reductase (warfarin-sensitive) activity"/>
    <property type="evidence" value="ECO:0007669"/>
    <property type="project" value="UniProtKB-EC"/>
</dbReference>
<feature type="transmembrane region" description="Helical" evidence="12">
    <location>
        <begin position="127"/>
        <end position="146"/>
    </location>
</feature>
<proteinExistence type="inferred from homology"/>
<evidence type="ECO:0000256" key="8">
    <source>
        <dbReference type="ARBA" id="ARBA00023002"/>
    </source>
</evidence>
<dbReference type="Pfam" id="PF07884">
    <property type="entry name" value="VKOR"/>
    <property type="match status" value="1"/>
</dbReference>
<dbReference type="STRING" id="37001.A0A1A9WWP4"/>
<dbReference type="EnsemblMetazoa" id="GBRI035188-RA">
    <property type="protein sequence ID" value="GBRI035188-PA"/>
    <property type="gene ID" value="GBRI035188"/>
</dbReference>
<evidence type="ECO:0000313" key="14">
    <source>
        <dbReference type="EnsemblMetazoa" id="GBRI035188-PA"/>
    </source>
</evidence>
<keyword evidence="8" id="KW-0560">Oxidoreductase</keyword>
<keyword evidence="5" id="KW-0874">Quinone</keyword>
<dbReference type="InterPro" id="IPR038354">
    <property type="entry name" value="VKOR_sf"/>
</dbReference>
<evidence type="ECO:0000256" key="2">
    <source>
        <dbReference type="ARBA" id="ARBA00006214"/>
    </source>
</evidence>
<evidence type="ECO:0000256" key="10">
    <source>
        <dbReference type="ARBA" id="ARBA00023157"/>
    </source>
</evidence>
<dbReference type="Proteomes" id="UP000091820">
    <property type="component" value="Unassembled WGS sequence"/>
</dbReference>
<feature type="transmembrane region" description="Helical" evidence="12">
    <location>
        <begin position="78"/>
        <end position="95"/>
    </location>
</feature>
<protein>
    <recommendedName>
        <fullName evidence="3">vitamin-K-epoxide reductase (warfarin-sensitive)</fullName>
        <ecNumber evidence="3">1.17.4.4</ecNumber>
    </recommendedName>
</protein>
<dbReference type="AlphaFoldDB" id="A0A1A9WWP4"/>
<keyword evidence="10" id="KW-1015">Disulfide bond</keyword>